<evidence type="ECO:0000313" key="2">
    <source>
        <dbReference type="Proteomes" id="UP000790377"/>
    </source>
</evidence>
<comment type="caution">
    <text evidence="1">The sequence shown here is derived from an EMBL/GenBank/DDBJ whole genome shotgun (WGS) entry which is preliminary data.</text>
</comment>
<name>A0ACB7ZUL2_9AGAM</name>
<sequence length="339" mass="37560">MHSLAVSGASGMSSDSSKGFAPSTPPTSTAGSGHGFVEVSQAHPNHLPLHCLWYAKIWLMVKSLNQIPVWYALEKKYRICEYLPPFIKNSAPEDRAVMKAKAFYKKPTPAPPPLSLNPFAASGSSGADVIPPSAPSSGNTFVPWGVLDLSTQPFGSVNFNSKSTLWGPLGLSRAKQPSTSADFTSDPWWVEYLEKKQKKISESRQTADPQNLQRFNSRLLTSQSNSIPGNKGPVVYHWQTQGSKRVRARIDQNRIEDVWDRTSETNRERMPEQRVFDEVANTWDICTEFDSSEYEDNPGHSDGSDSEFDSFLLHVPLTGSKKPHYRARITPAPAKVALP</sequence>
<dbReference type="EMBL" id="MU268330">
    <property type="protein sequence ID" value="KAH7904900.1"/>
    <property type="molecule type" value="Genomic_DNA"/>
</dbReference>
<protein>
    <submittedName>
        <fullName evidence="1">Uncharacterized protein</fullName>
    </submittedName>
</protein>
<evidence type="ECO:0000313" key="1">
    <source>
        <dbReference type="EMBL" id="KAH7904900.1"/>
    </source>
</evidence>
<gene>
    <name evidence="1" type="ORF">BJ138DRAFT_1118972</name>
</gene>
<organism evidence="1 2">
    <name type="scientific">Hygrophoropsis aurantiaca</name>
    <dbReference type="NCBI Taxonomy" id="72124"/>
    <lineage>
        <taxon>Eukaryota</taxon>
        <taxon>Fungi</taxon>
        <taxon>Dikarya</taxon>
        <taxon>Basidiomycota</taxon>
        <taxon>Agaricomycotina</taxon>
        <taxon>Agaricomycetes</taxon>
        <taxon>Agaricomycetidae</taxon>
        <taxon>Boletales</taxon>
        <taxon>Coniophorineae</taxon>
        <taxon>Hygrophoropsidaceae</taxon>
        <taxon>Hygrophoropsis</taxon>
    </lineage>
</organism>
<proteinExistence type="predicted"/>
<keyword evidence="2" id="KW-1185">Reference proteome</keyword>
<accession>A0ACB7ZUL2</accession>
<dbReference type="Proteomes" id="UP000790377">
    <property type="component" value="Unassembled WGS sequence"/>
</dbReference>
<reference evidence="1" key="1">
    <citation type="journal article" date="2021" name="New Phytol.">
        <title>Evolutionary innovations through gain and loss of genes in the ectomycorrhizal Boletales.</title>
        <authorList>
            <person name="Wu G."/>
            <person name="Miyauchi S."/>
            <person name="Morin E."/>
            <person name="Kuo A."/>
            <person name="Drula E."/>
            <person name="Varga T."/>
            <person name="Kohler A."/>
            <person name="Feng B."/>
            <person name="Cao Y."/>
            <person name="Lipzen A."/>
            <person name="Daum C."/>
            <person name="Hundley H."/>
            <person name="Pangilinan J."/>
            <person name="Johnson J."/>
            <person name="Barry K."/>
            <person name="LaButti K."/>
            <person name="Ng V."/>
            <person name="Ahrendt S."/>
            <person name="Min B."/>
            <person name="Choi I.G."/>
            <person name="Park H."/>
            <person name="Plett J.M."/>
            <person name="Magnuson J."/>
            <person name="Spatafora J.W."/>
            <person name="Nagy L.G."/>
            <person name="Henrissat B."/>
            <person name="Grigoriev I.V."/>
            <person name="Yang Z.L."/>
            <person name="Xu J."/>
            <person name="Martin F.M."/>
        </authorList>
    </citation>
    <scope>NUCLEOTIDE SEQUENCE</scope>
    <source>
        <strain evidence="1">ATCC 28755</strain>
    </source>
</reference>